<dbReference type="InterPro" id="IPR012675">
    <property type="entry name" value="Beta-grasp_dom_sf"/>
</dbReference>
<protein>
    <recommendedName>
        <fullName evidence="3">guanosine-3',5'-bis(diphosphate) 3'-diphosphatase</fullName>
        <ecNumber evidence="3">3.1.7.2</ecNumber>
    </recommendedName>
</protein>
<dbReference type="InterPro" id="IPR002912">
    <property type="entry name" value="ACT_dom"/>
</dbReference>
<evidence type="ECO:0000313" key="9">
    <source>
        <dbReference type="EMBL" id="PVZ68452.1"/>
    </source>
</evidence>
<dbReference type="InterPro" id="IPR003607">
    <property type="entry name" value="HD/PDEase_dom"/>
</dbReference>
<dbReference type="CDD" id="cd01668">
    <property type="entry name" value="TGS_RSH"/>
    <property type="match status" value="1"/>
</dbReference>
<dbReference type="SUPFAM" id="SSF55021">
    <property type="entry name" value="ACT-like"/>
    <property type="match status" value="1"/>
</dbReference>
<dbReference type="EC" id="3.1.7.2" evidence="3"/>
<evidence type="ECO:0000259" key="7">
    <source>
        <dbReference type="PROSITE" id="PS51831"/>
    </source>
</evidence>
<dbReference type="Gene3D" id="3.30.460.10">
    <property type="entry name" value="Beta Polymerase, domain 2"/>
    <property type="match status" value="1"/>
</dbReference>
<dbReference type="SMART" id="SM00954">
    <property type="entry name" value="RelA_SpoT"/>
    <property type="match status" value="1"/>
</dbReference>
<dbReference type="GO" id="GO:0015970">
    <property type="term" value="P:guanosine tetraphosphate biosynthetic process"/>
    <property type="evidence" value="ECO:0007669"/>
    <property type="project" value="UniProtKB-UniPathway"/>
</dbReference>
<dbReference type="Proteomes" id="UP000244906">
    <property type="component" value="Unassembled WGS sequence"/>
</dbReference>
<dbReference type="OrthoDB" id="9805041at2"/>
<dbReference type="InterPro" id="IPR033655">
    <property type="entry name" value="TGS_RelA/SpoT"/>
</dbReference>
<dbReference type="InterPro" id="IPR007685">
    <property type="entry name" value="RelA_SpoT"/>
</dbReference>
<dbReference type="PANTHER" id="PTHR21262">
    <property type="entry name" value="GUANOSINE-3',5'-BIS DIPHOSPHATE 3'-PYROPHOSPHOHYDROLASE"/>
    <property type="match status" value="1"/>
</dbReference>
<dbReference type="SUPFAM" id="SSF81301">
    <property type="entry name" value="Nucleotidyltransferase"/>
    <property type="match status" value="1"/>
</dbReference>
<comment type="function">
    <text evidence="5">In eubacteria ppGpp (guanosine 3'-diphosphate 5'-diphosphate) is a mediator of the stringent response that coordinates a variety of cellular activities in response to changes in nutritional abundance.</text>
</comment>
<feature type="domain" description="TGS" evidence="8">
    <location>
        <begin position="392"/>
        <end position="453"/>
    </location>
</feature>
<dbReference type="AlphaFoldDB" id="A0A2V1GT35"/>
<comment type="catalytic activity">
    <reaction evidence="4">
        <text>guanosine 3',5'-bis(diphosphate) + H2O = GDP + diphosphate + H(+)</text>
        <dbReference type="Rhea" id="RHEA:14253"/>
        <dbReference type="ChEBI" id="CHEBI:15377"/>
        <dbReference type="ChEBI" id="CHEBI:15378"/>
        <dbReference type="ChEBI" id="CHEBI:33019"/>
        <dbReference type="ChEBI" id="CHEBI:58189"/>
        <dbReference type="ChEBI" id="CHEBI:77828"/>
        <dbReference type="EC" id="3.1.7.2"/>
    </reaction>
</comment>
<dbReference type="NCBIfam" id="NF008303">
    <property type="entry name" value="PRK11092.1"/>
    <property type="match status" value="1"/>
</dbReference>
<dbReference type="Pfam" id="PF13291">
    <property type="entry name" value="ACT_4"/>
    <property type="match status" value="1"/>
</dbReference>
<evidence type="ECO:0000259" key="8">
    <source>
        <dbReference type="PROSITE" id="PS51880"/>
    </source>
</evidence>
<dbReference type="InterPro" id="IPR006674">
    <property type="entry name" value="HD_domain"/>
</dbReference>
<dbReference type="EMBL" id="QDDL01000005">
    <property type="protein sequence ID" value="PVZ68452.1"/>
    <property type="molecule type" value="Genomic_DNA"/>
</dbReference>
<dbReference type="GO" id="GO:0042594">
    <property type="term" value="P:response to starvation"/>
    <property type="evidence" value="ECO:0007669"/>
    <property type="project" value="TreeGrafter"/>
</dbReference>
<dbReference type="UniPathway" id="UPA00908">
    <property type="reaction ID" value="UER00886"/>
</dbReference>
<dbReference type="SUPFAM" id="SSF109604">
    <property type="entry name" value="HD-domain/PDEase-like"/>
    <property type="match status" value="1"/>
</dbReference>
<dbReference type="InterPro" id="IPR045600">
    <property type="entry name" value="RelA/SpoT_AH_RIS"/>
</dbReference>
<dbReference type="GO" id="GO:0008893">
    <property type="term" value="F:guanosine-3',5'-bis(diphosphate) 3'-diphosphatase activity"/>
    <property type="evidence" value="ECO:0007669"/>
    <property type="project" value="UniProtKB-EC"/>
</dbReference>
<dbReference type="PROSITE" id="PS51671">
    <property type="entry name" value="ACT"/>
    <property type="match status" value="1"/>
</dbReference>
<comment type="pathway">
    <text evidence="2">Purine metabolism; ppGpp biosynthesis; ppGpp from GDP: step 1/1.</text>
</comment>
<dbReference type="FunFam" id="1.10.3210.10:FF:000001">
    <property type="entry name" value="GTP pyrophosphokinase RelA"/>
    <property type="match status" value="1"/>
</dbReference>
<name>A0A2V1GT35_9GAMM</name>
<dbReference type="Gene3D" id="1.10.3210.10">
    <property type="entry name" value="Hypothetical protein af1432"/>
    <property type="match status" value="1"/>
</dbReference>
<dbReference type="SUPFAM" id="SSF81271">
    <property type="entry name" value="TGS-like"/>
    <property type="match status" value="1"/>
</dbReference>
<proteinExistence type="inferred from homology"/>
<dbReference type="CDD" id="cd04876">
    <property type="entry name" value="ACT_RelA-SpoT"/>
    <property type="match status" value="1"/>
</dbReference>
<keyword evidence="10" id="KW-1185">Reference proteome</keyword>
<dbReference type="Gene3D" id="3.10.20.30">
    <property type="match status" value="1"/>
</dbReference>
<dbReference type="GO" id="GO:0005886">
    <property type="term" value="C:plasma membrane"/>
    <property type="evidence" value="ECO:0007669"/>
    <property type="project" value="TreeGrafter"/>
</dbReference>
<evidence type="ECO:0000313" key="10">
    <source>
        <dbReference type="Proteomes" id="UP000244906"/>
    </source>
</evidence>
<comment type="similarity">
    <text evidence="5">Belongs to the relA/spoT family.</text>
</comment>
<dbReference type="Pfam" id="PF19296">
    <property type="entry name" value="RelA_AH_RIS"/>
    <property type="match status" value="1"/>
</dbReference>
<dbReference type="InterPro" id="IPR004095">
    <property type="entry name" value="TGS"/>
</dbReference>
<dbReference type="FunFam" id="3.10.20.30:FF:000002">
    <property type="entry name" value="GTP pyrophosphokinase (RelA/SpoT)"/>
    <property type="match status" value="1"/>
</dbReference>
<dbReference type="SMART" id="SM00471">
    <property type="entry name" value="HDc"/>
    <property type="match status" value="1"/>
</dbReference>
<dbReference type="InterPro" id="IPR043519">
    <property type="entry name" value="NT_sf"/>
</dbReference>
<comment type="caution">
    <text evidence="9">The sequence shown here is derived from an EMBL/GenBank/DDBJ whole genome shotgun (WGS) entry which is preliminary data.</text>
</comment>
<evidence type="ECO:0000256" key="4">
    <source>
        <dbReference type="ARBA" id="ARBA00047968"/>
    </source>
</evidence>
<dbReference type="FunFam" id="3.30.460.10:FF:000001">
    <property type="entry name" value="GTP pyrophosphokinase RelA"/>
    <property type="match status" value="1"/>
</dbReference>
<dbReference type="InterPro" id="IPR045865">
    <property type="entry name" value="ACT-like_dom_sf"/>
</dbReference>
<evidence type="ECO:0000256" key="3">
    <source>
        <dbReference type="ARBA" id="ARBA00024387"/>
    </source>
</evidence>
<evidence type="ECO:0000256" key="1">
    <source>
        <dbReference type="ARBA" id="ARBA00022801"/>
    </source>
</evidence>
<dbReference type="CDD" id="cd00077">
    <property type="entry name" value="HDc"/>
    <property type="match status" value="1"/>
</dbReference>
<dbReference type="Pfam" id="PF04607">
    <property type="entry name" value="RelA_SpoT"/>
    <property type="match status" value="1"/>
</dbReference>
<evidence type="ECO:0000256" key="5">
    <source>
        <dbReference type="RuleBase" id="RU003847"/>
    </source>
</evidence>
<feature type="domain" description="ACT" evidence="6">
    <location>
        <begin position="633"/>
        <end position="708"/>
    </location>
</feature>
<dbReference type="Pfam" id="PF02824">
    <property type="entry name" value="TGS"/>
    <property type="match status" value="1"/>
</dbReference>
<evidence type="ECO:0000256" key="2">
    <source>
        <dbReference type="ARBA" id="ARBA00024329"/>
    </source>
</evidence>
<organism evidence="9 10">
    <name type="scientific">Pelagibaculum spongiae</name>
    <dbReference type="NCBI Taxonomy" id="2080658"/>
    <lineage>
        <taxon>Bacteria</taxon>
        <taxon>Pseudomonadati</taxon>
        <taxon>Pseudomonadota</taxon>
        <taxon>Gammaproteobacteria</taxon>
        <taxon>Oceanospirillales</taxon>
        <taxon>Pelagibaculum</taxon>
    </lineage>
</organism>
<sequence length="708" mass="79408">MSGLEKQLLTYLDGDQVSQVRAAYQLAKLAHDGQMRRSGEPYISHPVAVARILAGMRMDHQSIMAALLHDVIEDTDYTAEDLSEKFGSDVSELVEGVTKLTQIKFENRTIAQAENFRKMVLAMAKDIRVILVKLADRLHNMRTLGHLAPEKRRRIATETLEIYAPVANRLGMNTIRIELEDLGFAAMYPYRAKVLRESVRKARGNRTEIISTIESAVLECLEREEIGCKVYGREKHLYSLYRKLRAKKEDPGIRARTLHEITDVYAFRVVVDKVDTCYRVLGAVHNLYKPRPGAFKDYIAIPKANGYQSIHTVLVGPYGVPVEIQIRTEDMDRMANNGIAAHFLYKSDDDGSGRSNAQQRARKWIRGLLEMQQQAGNSLEFIDNVKVDLFPDEVYVFTPKGKIMEMPRGATVVDMAYGIHTDLGNRCIAGKVDRRLVPLSTQLNNGQTVEIITAPAARPNPAWLNFVVTGKARASIRHHLKTQRRSQSISLGNRLLDKELVSSGFSTTQLDDDQRKKLLEHLGTENWDDLLEDIGLGNRMAPLVAQVLISEEQQSSNLDENPLAIKGTEGLVIKYGRCCRPIPGDPIVGYLSAGKGLVVHVNNCNNVSDRENHPHKILPMQWDDEVVGEFLAELRVEVTNQRGVLARLAMTVADCDANIENITTEDRDGLISVVSFTVAVKGRVHLARVIRKLRHVEGTARIVRGHNL</sequence>
<evidence type="ECO:0000259" key="6">
    <source>
        <dbReference type="PROSITE" id="PS51671"/>
    </source>
</evidence>
<dbReference type="CDD" id="cd05399">
    <property type="entry name" value="NT_Rel-Spo_like"/>
    <property type="match status" value="1"/>
</dbReference>
<dbReference type="PROSITE" id="PS51880">
    <property type="entry name" value="TGS"/>
    <property type="match status" value="1"/>
</dbReference>
<reference evidence="9 10" key="1">
    <citation type="submission" date="2018-04" db="EMBL/GenBank/DDBJ databases">
        <title>Thalassorhabdus spongiae gen. nov., sp. nov., isolated from a marine sponge in South-West Iceland.</title>
        <authorList>
            <person name="Knobloch S."/>
            <person name="Daussin A."/>
            <person name="Johannsson R."/>
            <person name="Marteinsson V.T."/>
        </authorList>
    </citation>
    <scope>NUCLEOTIDE SEQUENCE [LARGE SCALE GENOMIC DNA]</scope>
    <source>
        <strain evidence="9 10">Hp12</strain>
    </source>
</reference>
<dbReference type="PROSITE" id="PS51831">
    <property type="entry name" value="HD"/>
    <property type="match status" value="1"/>
</dbReference>
<dbReference type="Pfam" id="PF13328">
    <property type="entry name" value="HD_4"/>
    <property type="match status" value="1"/>
</dbReference>
<gene>
    <name evidence="9" type="ORF">DC094_13975</name>
</gene>
<dbReference type="PANTHER" id="PTHR21262:SF36">
    <property type="entry name" value="BIFUNCTIONAL (P)PPGPP SYNTHASE_HYDROLASE SPOT"/>
    <property type="match status" value="1"/>
</dbReference>
<dbReference type="InterPro" id="IPR004811">
    <property type="entry name" value="RelA/Spo_fam"/>
</dbReference>
<dbReference type="RefSeq" id="WP_116687781.1">
    <property type="nucleotide sequence ID" value="NZ_CAWNYD010000005.1"/>
</dbReference>
<accession>A0A2V1GT35</accession>
<feature type="domain" description="HD" evidence="7">
    <location>
        <begin position="42"/>
        <end position="141"/>
    </location>
</feature>
<dbReference type="GO" id="GO:0015949">
    <property type="term" value="P:nucleobase-containing small molecule interconversion"/>
    <property type="evidence" value="ECO:0007669"/>
    <property type="project" value="UniProtKB-ARBA"/>
</dbReference>
<keyword evidence="1" id="KW-0378">Hydrolase</keyword>
<dbReference type="Gene3D" id="3.30.70.260">
    <property type="match status" value="1"/>
</dbReference>
<dbReference type="InterPro" id="IPR012676">
    <property type="entry name" value="TGS-like"/>
</dbReference>
<dbReference type="GO" id="GO:0008728">
    <property type="term" value="F:GTP diphosphokinase activity"/>
    <property type="evidence" value="ECO:0007669"/>
    <property type="project" value="TreeGrafter"/>
</dbReference>
<dbReference type="NCBIfam" id="TIGR00691">
    <property type="entry name" value="spoT_relA"/>
    <property type="match status" value="1"/>
</dbReference>